<comment type="caution">
    <text evidence="2">The sequence shown here is derived from an EMBL/GenBank/DDBJ whole genome shotgun (WGS) entry which is preliminary data.</text>
</comment>
<dbReference type="Proteomes" id="UP001168990">
    <property type="component" value="Unassembled WGS sequence"/>
</dbReference>
<evidence type="ECO:0000256" key="1">
    <source>
        <dbReference type="SAM" id="MobiDB-lite"/>
    </source>
</evidence>
<feature type="non-terminal residue" evidence="2">
    <location>
        <position position="1"/>
    </location>
</feature>
<feature type="region of interest" description="Disordered" evidence="1">
    <location>
        <begin position="94"/>
        <end position="126"/>
    </location>
</feature>
<evidence type="ECO:0000313" key="2">
    <source>
        <dbReference type="EMBL" id="KAK0157129.1"/>
    </source>
</evidence>
<sequence length="159" mass="18177">MDSENINLNKETIITTTDVIDYLEKILAYSLSHPNHFSNDDVDALRRINKSIMQETERAIESDRDVRKEQNDLSEPLPKKPRVVDRYFAAQSSTDGLDDKCKHEKNDYNKLLDDPDEKPMHSNTSFASRSETVSFFNTQPLFASSPHGDHSYSKQILAG</sequence>
<feature type="region of interest" description="Disordered" evidence="1">
    <location>
        <begin position="56"/>
        <end position="80"/>
    </location>
</feature>
<organism evidence="2 3">
    <name type="scientific">Microctonus aethiopoides</name>
    <dbReference type="NCBI Taxonomy" id="144406"/>
    <lineage>
        <taxon>Eukaryota</taxon>
        <taxon>Metazoa</taxon>
        <taxon>Ecdysozoa</taxon>
        <taxon>Arthropoda</taxon>
        <taxon>Hexapoda</taxon>
        <taxon>Insecta</taxon>
        <taxon>Pterygota</taxon>
        <taxon>Neoptera</taxon>
        <taxon>Endopterygota</taxon>
        <taxon>Hymenoptera</taxon>
        <taxon>Apocrita</taxon>
        <taxon>Ichneumonoidea</taxon>
        <taxon>Braconidae</taxon>
        <taxon>Euphorinae</taxon>
        <taxon>Microctonus</taxon>
    </lineage>
</organism>
<gene>
    <name evidence="2" type="ORF">PV328_011849</name>
</gene>
<protein>
    <submittedName>
        <fullName evidence="2">Uncharacterized protein</fullName>
    </submittedName>
</protein>
<proteinExistence type="predicted"/>
<evidence type="ECO:0000313" key="3">
    <source>
        <dbReference type="Proteomes" id="UP001168990"/>
    </source>
</evidence>
<feature type="compositionally biased region" description="Basic and acidic residues" evidence="1">
    <location>
        <begin position="97"/>
        <end position="120"/>
    </location>
</feature>
<keyword evidence="3" id="KW-1185">Reference proteome</keyword>
<name>A0AA39C3W6_9HYME</name>
<reference evidence="2" key="2">
    <citation type="submission" date="2023-03" db="EMBL/GenBank/DDBJ databases">
        <authorList>
            <person name="Inwood S.N."/>
            <person name="Skelly J.G."/>
            <person name="Guhlin J."/>
            <person name="Harrop T.W.R."/>
            <person name="Goldson S.G."/>
            <person name="Dearden P.K."/>
        </authorList>
    </citation>
    <scope>NUCLEOTIDE SEQUENCE</scope>
    <source>
        <strain evidence="2">Irish</strain>
        <tissue evidence="2">Whole body</tissue>
    </source>
</reference>
<feature type="compositionally biased region" description="Basic and acidic residues" evidence="1">
    <location>
        <begin position="56"/>
        <end position="71"/>
    </location>
</feature>
<accession>A0AA39C3W6</accession>
<reference evidence="2" key="1">
    <citation type="journal article" date="2023" name="bioRxiv">
        <title>Scaffold-level genome assemblies of two parasitoid biocontrol wasps reveal the parthenogenesis mechanism and an associated novel virus.</title>
        <authorList>
            <person name="Inwood S."/>
            <person name="Skelly J."/>
            <person name="Guhlin J."/>
            <person name="Harrop T."/>
            <person name="Goldson S."/>
            <person name="Dearden P."/>
        </authorList>
    </citation>
    <scope>NUCLEOTIDE SEQUENCE</scope>
    <source>
        <strain evidence="2">Irish</strain>
        <tissue evidence="2">Whole body</tissue>
    </source>
</reference>
<dbReference type="EMBL" id="JAQQBS010001509">
    <property type="protein sequence ID" value="KAK0157129.1"/>
    <property type="molecule type" value="Genomic_DNA"/>
</dbReference>
<dbReference type="AlphaFoldDB" id="A0AA39C3W6"/>